<dbReference type="GO" id="GO:0072320">
    <property type="term" value="F:volume-sensitive chloride channel activity"/>
    <property type="evidence" value="ECO:0007669"/>
    <property type="project" value="TreeGrafter"/>
</dbReference>
<dbReference type="EMBL" id="JN679228">
    <property type="protein sequence ID" value="AFP49903.1"/>
    <property type="molecule type" value="mRNA"/>
</dbReference>
<feature type="transmembrane region" description="Helical" evidence="13">
    <location>
        <begin position="122"/>
        <end position="150"/>
    </location>
</feature>
<reference evidence="14" key="1">
    <citation type="submission" date="2011-09" db="EMBL/GenBank/DDBJ databases">
        <title>Characterization of prominin-family members in Naegleria gruberi.</title>
        <authorList>
            <person name="Jaszai J."/>
            <person name="Akkineni A.-R."/>
            <person name="Corbeil D."/>
        </authorList>
    </citation>
    <scope>NUCLEOTIDE SEQUENCE</scope>
</reference>
<organism evidence="14">
    <name type="scientific">Naegleria gruberi</name>
    <name type="common">Amoeba</name>
    <dbReference type="NCBI Taxonomy" id="5762"/>
    <lineage>
        <taxon>Eukaryota</taxon>
        <taxon>Discoba</taxon>
        <taxon>Heterolobosea</taxon>
        <taxon>Tetramitia</taxon>
        <taxon>Eutetramitia</taxon>
        <taxon>Vahlkampfiidae</taxon>
        <taxon>Naegleria</taxon>
    </lineage>
</organism>
<keyword evidence="11" id="KW-0868">Chloride</keyword>
<keyword evidence="6 13" id="KW-1133">Transmembrane helix</keyword>
<dbReference type="AlphaFoldDB" id="W5QL27"/>
<keyword evidence="9" id="KW-0869">Chloride channel</keyword>
<evidence type="ECO:0000256" key="6">
    <source>
        <dbReference type="ARBA" id="ARBA00022989"/>
    </source>
</evidence>
<evidence type="ECO:0000256" key="2">
    <source>
        <dbReference type="ARBA" id="ARBA00009849"/>
    </source>
</evidence>
<feature type="transmembrane region" description="Helical" evidence="13">
    <location>
        <begin position="12"/>
        <end position="31"/>
    </location>
</feature>
<feature type="transmembrane region" description="Helical" evidence="13">
    <location>
        <begin position="393"/>
        <end position="416"/>
    </location>
</feature>
<evidence type="ECO:0000256" key="9">
    <source>
        <dbReference type="ARBA" id="ARBA00023173"/>
    </source>
</evidence>
<comment type="similarity">
    <text evidence="2">Belongs to the tweety family.</text>
</comment>
<feature type="transmembrane region" description="Helical" evidence="13">
    <location>
        <begin position="71"/>
        <end position="101"/>
    </location>
</feature>
<evidence type="ECO:0000256" key="7">
    <source>
        <dbReference type="ARBA" id="ARBA00023065"/>
    </source>
</evidence>
<evidence type="ECO:0000256" key="13">
    <source>
        <dbReference type="SAM" id="Phobius"/>
    </source>
</evidence>
<dbReference type="VEuPathDB" id="AmoebaDB:NAEGRDRAFT_79945"/>
<name>W5QL27_NAEGR</name>
<dbReference type="InterPro" id="IPR006990">
    <property type="entry name" value="Tweety"/>
</dbReference>
<keyword evidence="4" id="KW-1003">Cell membrane</keyword>
<evidence type="ECO:0000313" key="14">
    <source>
        <dbReference type="EMBL" id="AFP49903.1"/>
    </source>
</evidence>
<keyword evidence="8 13" id="KW-0472">Membrane</keyword>
<evidence type="ECO:0000256" key="5">
    <source>
        <dbReference type="ARBA" id="ARBA00022692"/>
    </source>
</evidence>
<feature type="transmembrane region" description="Helical" evidence="13">
    <location>
        <begin position="359"/>
        <end position="381"/>
    </location>
</feature>
<sequence length="773" mass="83569">MSTIKSSSNNYCINVLMVMIMIIISTIITLADCQTSISIPFDTTITNVSPRISIPQNSEAYKVENWVAYGIYLGIVFLVILAIGVIFYFVAICFFCFRLCGLCGGCKPKKKGSSRPYRKKDMLIPAILTMIMYIVILVLGILGIIFSALFSVNVRTLVKETRSVISGVNGTINGVSSLGTSAESNIPILVNGFSSILTDAEQFATPINNMTNTVQSGINAMVFINSTTAPKIYADVENVRADLRILYNNSRLSGVPNPDTAIPNVQSQVEAGINTGVSYLEQGKTTIAGAKTTLDNTISTTRSTINSTVYDTVKGSVINTLNSVTSQISGINNMINQYAPSTTIDEAQTIIYSVENARISLVTIFFVWCAFLYIFALLGICCKKAILVEITSCCTCATAWLFFLVASLQIPIFILVNDLCKTAPGTVLYMSDDVGGPVLASTGFNITVNASVIIQRVANCSGDQNFITSALGNDYLTSLGLSSMLSSATGSIKGQLDSFNISSTVDSAKDLILQANITNIKTDYSADVFDAQTKLNTAIAQLSSIESYSGFSMKNVTNALDELNAYTTQYGYYYTLANITLLDPDSSPFNVTETSRNKTRDEKDQVLTLLQIYNETMTEVNAVNATLNSVKTGLSTLFNDFVLLSSEIAPVKALPTTLVDQLTSLANSVIAFVNGLKTSIDSLVISVLTSYINATLKDSLGCAYVGTYVSTINSTVCYGMTNQTFLTGLFSIMIGVAMIILFFILIILGKRIRYQARKGEDTGTDTVEMDMHH</sequence>
<keyword evidence="12" id="KW-0407">Ion channel</keyword>
<comment type="subcellular location">
    <subcellularLocation>
        <location evidence="1">Cell membrane</location>
        <topology evidence="1">Multi-pass membrane protein</topology>
    </subcellularLocation>
</comment>
<keyword evidence="5 13" id="KW-0812">Transmembrane</keyword>
<feature type="transmembrane region" description="Helical" evidence="13">
    <location>
        <begin position="725"/>
        <end position="748"/>
    </location>
</feature>
<protein>
    <submittedName>
        <fullName evidence="14">Prominin-2</fullName>
    </submittedName>
</protein>
<evidence type="ECO:0000256" key="12">
    <source>
        <dbReference type="ARBA" id="ARBA00023303"/>
    </source>
</evidence>
<dbReference type="PANTHER" id="PTHR12424">
    <property type="entry name" value="TWEETY-RELATED"/>
    <property type="match status" value="1"/>
</dbReference>
<evidence type="ECO:0000256" key="1">
    <source>
        <dbReference type="ARBA" id="ARBA00004651"/>
    </source>
</evidence>
<dbReference type="GO" id="GO:0034707">
    <property type="term" value="C:chloride channel complex"/>
    <property type="evidence" value="ECO:0007669"/>
    <property type="project" value="UniProtKB-KW"/>
</dbReference>
<accession>W5QL27</accession>
<dbReference type="PANTHER" id="PTHR12424:SF8">
    <property type="entry name" value="PROTEIN TWEETY"/>
    <property type="match status" value="1"/>
</dbReference>
<keyword evidence="10" id="KW-0325">Glycoprotein</keyword>
<evidence type="ECO:0000256" key="10">
    <source>
        <dbReference type="ARBA" id="ARBA00023180"/>
    </source>
</evidence>
<gene>
    <name evidence="14" type="primary">prom2</name>
</gene>
<evidence type="ECO:0000256" key="8">
    <source>
        <dbReference type="ARBA" id="ARBA00023136"/>
    </source>
</evidence>
<keyword evidence="7" id="KW-0406">Ion transport</keyword>
<evidence type="ECO:0000256" key="11">
    <source>
        <dbReference type="ARBA" id="ARBA00023214"/>
    </source>
</evidence>
<dbReference type="GO" id="GO:0005229">
    <property type="term" value="F:intracellularly calcium-gated chloride channel activity"/>
    <property type="evidence" value="ECO:0007669"/>
    <property type="project" value="TreeGrafter"/>
</dbReference>
<keyword evidence="3" id="KW-0813">Transport</keyword>
<dbReference type="GO" id="GO:0005886">
    <property type="term" value="C:plasma membrane"/>
    <property type="evidence" value="ECO:0007669"/>
    <property type="project" value="UniProtKB-SubCell"/>
</dbReference>
<proteinExistence type="evidence at transcript level"/>
<evidence type="ECO:0000256" key="4">
    <source>
        <dbReference type="ARBA" id="ARBA00022475"/>
    </source>
</evidence>
<evidence type="ECO:0000256" key="3">
    <source>
        <dbReference type="ARBA" id="ARBA00022448"/>
    </source>
</evidence>